<feature type="compositionally biased region" description="Polar residues" evidence="2">
    <location>
        <begin position="1472"/>
        <end position="1483"/>
    </location>
</feature>
<protein>
    <submittedName>
        <fullName evidence="4">CAP-Gly domain-containing protein</fullName>
    </submittedName>
</protein>
<feature type="region of interest" description="Disordered" evidence="2">
    <location>
        <begin position="93"/>
        <end position="126"/>
    </location>
</feature>
<keyword evidence="1" id="KW-0175">Coiled coil</keyword>
<feature type="compositionally biased region" description="Gly residues" evidence="2">
    <location>
        <begin position="104"/>
        <end position="116"/>
    </location>
</feature>
<feature type="compositionally biased region" description="Polar residues" evidence="2">
    <location>
        <begin position="1055"/>
        <end position="1068"/>
    </location>
</feature>
<feature type="coiled-coil region" evidence="1">
    <location>
        <begin position="689"/>
        <end position="723"/>
    </location>
</feature>
<sequence>MSAEPPPPPPQTGQNGFFSKSVDRERPPSPHAAASSTSRNLYSSTSAIAALATTTSKANTIHTSLSTPSMYASFPSTSNTNYFITPAIGRHKFTPQNQTQSGSGYSGGGGGNGGIQGPKKSILKRSTGFVPPDTEKVAFESSIPRYTGVRSTTSPGKVILESAGRSGIPRVGFSEENTVAIFGDTSDDNTTENESEKLAIASSANSRIPMAIAPVFQNPSALPPVAPVNQKQTSILYSEDEDTDSPSQPAADSHEGTDFEDDTVTEDLENIVDQLRSRENPPLPSQNANSNGNAVNTDDGEVSASSNASSLVTSKWWFGKDMRYVTHCDKKGCNHKNHPPGPPQSGSYLTPTQQKAKEVGRLKKDLHAAREQVAEKERHLCELRDRVKEIEQIMDQNSALKEHTRLMQRQKELQDGHKAEKVALLEKHEVRVRQLIQEAVDARAEANRKAEQLENFYKLRRENYVDSEMMTDPMVPPPQHKQSMAGPPKPPRSMASSPAPGDPVVGEAEAGEGSNAQAVLTQETINQMQAYQNEAFSWRTKAAQLELVVKDQLSKAALTEANLLRDVDAMQAELDKLRDYCNRLEASALTTEPPSAADASGATTPGQLTRVSSAAAIVALNSECKSPACAERTRMLNDDVAQLREALDDRTSHIHELEEAVMALRTSGEEMIHDMNELKSQSHKLGTLAEERNAECQAAQLVLARLQAEKAQLHQALTFMEERVLVYRNTILDNNLVVVDENEADWARGFSDPRFRVRVSAAAQTDLTSDALTSSERDFVDLREKLREVHAEFSSKHKTLHEKFGEIEESLTTKSKLVEALSKQLEAAHRDVQHSQQLRQQERETYQARIDKLAKLSERIPFLEAEHERIRNEKLSLERRFNEIKTEYEDGLEATLDGTLKKYKEQATYWQERIDSLEQAKNAARIENERLKKEYDTLRMRDALNRADLEVRLTSSIDHVSTLNSQLNVPRRDAQCDARPKVMSKYVSCKPNTREKETFIEKGDLFDETEERLRLVQAELSVARRQVQVLQGKLFEQSGDTPRPSPFMNDGDSLGTGSTPTRTLSPARNSFGRIMPLRTASARTAPSLLSPSLDEADEAQEALISDLRENLAQLEDRNSELNCRVRQAEADNAELRAAERARIQQLVLEFDNVRKELDEEIQRYETERRQMKERIALLEARQIQHDKLRAQVRQWDRLQKLTGYDSESVAEDSEVDRAVTRVLLANAVDTANAETTPVGELQRSASFPTLLVSPTDSESEPQVDTDDLAKLKVKVERNIRRTAAQLSPKPTIKADDPPQQNFKHFSTDLAQVHEELEKILATLGEPPRTRPPVRPEVIEAEKNVQLVAELQGLQANYDEAARELEMYRAEAAAAVRNHTSDPRLPRSNSVENIIQATVTPSELQRWKEKAGTTFREVNRLRRDCKSAESERRELRTQVAILKGEIELAKAQAQLSKEKADALAQHRRGSINKPRTGSMSPTPTDNDHQNGLEAANKILSEPNLAQTPVISVNATPTPRKSITPADKTSIVQEALQKQCTFLKERVTHLETQLAKRDVAATREKLVKQPFSLSAEALPIIQTASAEQSQKIELLKQQVALYEKKIREIEEDRQQMYLVMFKKGQQAARHDIDEDKMIDQMTEDRIVLRFLHDAFYYYLLNRGNTREHLNAIMTMLNFTSVQKDEVCKRRGNSH</sequence>
<reference evidence="4" key="2">
    <citation type="submission" date="2020-10" db="UniProtKB">
        <authorList>
            <consortium name="WormBaseParasite"/>
        </authorList>
    </citation>
    <scope>IDENTIFICATION</scope>
</reference>
<dbReference type="PANTHER" id="PTHR45615">
    <property type="entry name" value="MYOSIN HEAVY CHAIN, NON-MUSCLE"/>
    <property type="match status" value="1"/>
</dbReference>
<feature type="coiled-coil region" evidence="1">
    <location>
        <begin position="1583"/>
        <end position="1610"/>
    </location>
</feature>
<feature type="compositionally biased region" description="Acidic residues" evidence="2">
    <location>
        <begin position="258"/>
        <end position="270"/>
    </location>
</feature>
<feature type="coiled-coil region" evidence="1">
    <location>
        <begin position="818"/>
        <end position="941"/>
    </location>
</feature>
<feature type="region of interest" description="Disordered" evidence="2">
    <location>
        <begin position="471"/>
        <end position="515"/>
    </location>
</feature>
<feature type="region of interest" description="Disordered" evidence="2">
    <location>
        <begin position="238"/>
        <end position="306"/>
    </location>
</feature>
<feature type="region of interest" description="Disordered" evidence="2">
    <location>
        <begin position="1"/>
        <end position="41"/>
    </location>
</feature>
<dbReference type="WBParaSite" id="Pan_g17410.t1">
    <property type="protein sequence ID" value="Pan_g17410.t1"/>
    <property type="gene ID" value="Pan_g17410"/>
</dbReference>
<dbReference type="Proteomes" id="UP000492821">
    <property type="component" value="Unassembled WGS sequence"/>
</dbReference>
<feature type="coiled-coil region" evidence="1">
    <location>
        <begin position="1097"/>
        <end position="1181"/>
    </location>
</feature>
<feature type="coiled-coil region" evidence="1">
    <location>
        <begin position="425"/>
        <end position="456"/>
    </location>
</feature>
<keyword evidence="3" id="KW-1185">Reference proteome</keyword>
<feature type="region of interest" description="Disordered" evidence="2">
    <location>
        <begin position="1457"/>
        <end position="1489"/>
    </location>
</feature>
<evidence type="ECO:0000313" key="4">
    <source>
        <dbReference type="WBParaSite" id="Pan_g17410.t1"/>
    </source>
</evidence>
<proteinExistence type="predicted"/>
<evidence type="ECO:0000256" key="1">
    <source>
        <dbReference type="SAM" id="Coils"/>
    </source>
</evidence>
<accession>A0A7E4V789</accession>
<organism evidence="3 4">
    <name type="scientific">Panagrellus redivivus</name>
    <name type="common">Microworm</name>
    <dbReference type="NCBI Taxonomy" id="6233"/>
    <lineage>
        <taxon>Eukaryota</taxon>
        <taxon>Metazoa</taxon>
        <taxon>Ecdysozoa</taxon>
        <taxon>Nematoda</taxon>
        <taxon>Chromadorea</taxon>
        <taxon>Rhabditida</taxon>
        <taxon>Tylenchina</taxon>
        <taxon>Panagrolaimomorpha</taxon>
        <taxon>Panagrolaimoidea</taxon>
        <taxon>Panagrolaimidae</taxon>
        <taxon>Panagrellus</taxon>
    </lineage>
</organism>
<feature type="compositionally biased region" description="Low complexity" evidence="2">
    <location>
        <begin position="31"/>
        <end position="41"/>
    </location>
</feature>
<evidence type="ECO:0000256" key="2">
    <source>
        <dbReference type="SAM" id="MobiDB-lite"/>
    </source>
</evidence>
<feature type="coiled-coil region" evidence="1">
    <location>
        <begin position="560"/>
        <end position="587"/>
    </location>
</feature>
<feature type="compositionally biased region" description="Polar residues" evidence="2">
    <location>
        <begin position="285"/>
        <end position="296"/>
    </location>
</feature>
<feature type="coiled-coil region" evidence="1">
    <location>
        <begin position="1343"/>
        <end position="1377"/>
    </location>
</feature>
<reference evidence="3" key="1">
    <citation type="journal article" date="2013" name="Genetics">
        <title>The draft genome and transcriptome of Panagrellus redivivus are shaped by the harsh demands of a free-living lifestyle.</title>
        <authorList>
            <person name="Srinivasan J."/>
            <person name="Dillman A.R."/>
            <person name="Macchietto M.G."/>
            <person name="Heikkinen L."/>
            <person name="Lakso M."/>
            <person name="Fracchia K.M."/>
            <person name="Antoshechkin I."/>
            <person name="Mortazavi A."/>
            <person name="Wong G."/>
            <person name="Sternberg P.W."/>
        </authorList>
    </citation>
    <scope>NUCLEOTIDE SEQUENCE [LARGE SCALE GENOMIC DNA]</scope>
    <source>
        <strain evidence="3">MT8872</strain>
    </source>
</reference>
<dbReference type="PANTHER" id="PTHR45615:SF80">
    <property type="entry name" value="GRIP DOMAIN-CONTAINING PROTEIN"/>
    <property type="match status" value="1"/>
</dbReference>
<feature type="region of interest" description="Disordered" evidence="2">
    <location>
        <begin position="1036"/>
        <end position="1068"/>
    </location>
</feature>
<feature type="compositionally biased region" description="Pro residues" evidence="2">
    <location>
        <begin position="1"/>
        <end position="11"/>
    </location>
</feature>
<feature type="coiled-coil region" evidence="1">
    <location>
        <begin position="1417"/>
        <end position="1451"/>
    </location>
</feature>
<evidence type="ECO:0000313" key="3">
    <source>
        <dbReference type="Proteomes" id="UP000492821"/>
    </source>
</evidence>
<name>A0A7E4V789_PANRE</name>